<dbReference type="RefSeq" id="WP_018248458.1">
    <property type="nucleotide sequence ID" value="NZ_SOEG01000011.1"/>
</dbReference>
<organism evidence="1 2">
    <name type="scientific">Orenia marismortui</name>
    <dbReference type="NCBI Taxonomy" id="46469"/>
    <lineage>
        <taxon>Bacteria</taxon>
        <taxon>Bacillati</taxon>
        <taxon>Bacillota</taxon>
        <taxon>Clostridia</taxon>
        <taxon>Halanaerobiales</taxon>
        <taxon>Halobacteroidaceae</taxon>
        <taxon>Orenia</taxon>
    </lineage>
</organism>
<dbReference type="Proteomes" id="UP000295832">
    <property type="component" value="Unassembled WGS sequence"/>
</dbReference>
<evidence type="ECO:0000313" key="2">
    <source>
        <dbReference type="Proteomes" id="UP000295832"/>
    </source>
</evidence>
<dbReference type="AlphaFoldDB" id="A0A4R8H4C2"/>
<reference evidence="1 2" key="1">
    <citation type="submission" date="2019-03" db="EMBL/GenBank/DDBJ databases">
        <title>Subsurface microbial communities from deep shales in Ohio and West Virginia, USA.</title>
        <authorList>
            <person name="Wrighton K."/>
        </authorList>
    </citation>
    <scope>NUCLEOTIDE SEQUENCE [LARGE SCALE GENOMIC DNA]</scope>
    <source>
        <strain evidence="1 2">MSL 6dP</strain>
    </source>
</reference>
<comment type="caution">
    <text evidence="1">The sequence shown here is derived from an EMBL/GenBank/DDBJ whole genome shotgun (WGS) entry which is preliminary data.</text>
</comment>
<evidence type="ECO:0000313" key="1">
    <source>
        <dbReference type="EMBL" id="TDX51651.1"/>
    </source>
</evidence>
<protein>
    <submittedName>
        <fullName evidence="1">Uncharacterized protein</fullName>
    </submittedName>
</protein>
<dbReference type="EMBL" id="SOEG01000011">
    <property type="protein sequence ID" value="TDX51651.1"/>
    <property type="molecule type" value="Genomic_DNA"/>
</dbReference>
<proteinExistence type="predicted"/>
<name>A0A4R8H4C2_9FIRM</name>
<sequence>MSDDKLKELSELIGIDLDLLEGLEAKDISDEQIETIESLYELYLGDKEAFSNFLNDSGIAQLMEEMGLEGDVDSPEQVEELKNNLGEFMKKNNLNLDVD</sequence>
<accession>A0A4R8H4C2</accession>
<keyword evidence="2" id="KW-1185">Reference proteome</keyword>
<gene>
    <name evidence="1" type="ORF">C7959_11147</name>
</gene>